<reference evidence="3 4" key="1">
    <citation type="journal article" date="2019" name="Int. J. Syst. Evol. Microbiol.">
        <title>The Global Catalogue of Microorganisms (GCM) 10K type strain sequencing project: providing services to taxonomists for standard genome sequencing and annotation.</title>
        <authorList>
            <consortium name="The Broad Institute Genomics Platform"/>
            <consortium name="The Broad Institute Genome Sequencing Center for Infectious Disease"/>
            <person name="Wu L."/>
            <person name="Ma J."/>
        </authorList>
    </citation>
    <scope>NUCLEOTIDE SEQUENCE [LARGE SCALE GENOMIC DNA]</scope>
    <source>
        <strain evidence="3 4">JCM 15749</strain>
    </source>
</reference>
<gene>
    <name evidence="3" type="primary">dprA</name>
    <name evidence="3" type="ORF">GCM10009821_19080</name>
</gene>
<name>A0ABN2W0L4_9ACTN</name>
<comment type="similarity">
    <text evidence="1">Belongs to the DprA/Smf family.</text>
</comment>
<proteinExistence type="inferred from homology"/>
<dbReference type="Proteomes" id="UP001501480">
    <property type="component" value="Unassembled WGS sequence"/>
</dbReference>
<evidence type="ECO:0000313" key="4">
    <source>
        <dbReference type="Proteomes" id="UP001501480"/>
    </source>
</evidence>
<keyword evidence="4" id="KW-1185">Reference proteome</keyword>
<dbReference type="PANTHER" id="PTHR43022:SF1">
    <property type="entry name" value="PROTEIN SMF"/>
    <property type="match status" value="1"/>
</dbReference>
<accession>A0ABN2W0L4</accession>
<comment type="caution">
    <text evidence="3">The sequence shown here is derived from an EMBL/GenBank/DDBJ whole genome shotgun (WGS) entry which is preliminary data.</text>
</comment>
<dbReference type="Gene3D" id="3.40.50.450">
    <property type="match status" value="1"/>
</dbReference>
<dbReference type="RefSeq" id="WP_344327398.1">
    <property type="nucleotide sequence ID" value="NZ_BAAAPY010000006.1"/>
</dbReference>
<dbReference type="PANTHER" id="PTHR43022">
    <property type="entry name" value="PROTEIN SMF"/>
    <property type="match status" value="1"/>
</dbReference>
<dbReference type="SUPFAM" id="SSF102405">
    <property type="entry name" value="MCP/YpsA-like"/>
    <property type="match status" value="1"/>
</dbReference>
<dbReference type="EMBL" id="BAAAPY010000006">
    <property type="protein sequence ID" value="GAA2079197.1"/>
    <property type="molecule type" value="Genomic_DNA"/>
</dbReference>
<protein>
    <submittedName>
        <fullName evidence="3">DNA-processing protein DprA</fullName>
    </submittedName>
</protein>
<feature type="domain" description="Smf/DprA SLOG" evidence="2">
    <location>
        <begin position="109"/>
        <end position="302"/>
    </location>
</feature>
<dbReference type="Pfam" id="PF02481">
    <property type="entry name" value="DNA_processg_A"/>
    <property type="match status" value="1"/>
</dbReference>
<evidence type="ECO:0000256" key="1">
    <source>
        <dbReference type="ARBA" id="ARBA00006525"/>
    </source>
</evidence>
<dbReference type="InterPro" id="IPR057666">
    <property type="entry name" value="DrpA_SLOG"/>
</dbReference>
<evidence type="ECO:0000259" key="2">
    <source>
        <dbReference type="Pfam" id="PF02481"/>
    </source>
</evidence>
<evidence type="ECO:0000313" key="3">
    <source>
        <dbReference type="EMBL" id="GAA2079197.1"/>
    </source>
</evidence>
<dbReference type="NCBIfam" id="TIGR00732">
    <property type="entry name" value="dprA"/>
    <property type="match status" value="1"/>
</dbReference>
<organism evidence="3 4">
    <name type="scientific">Aeromicrobium halocynthiae</name>
    <dbReference type="NCBI Taxonomy" id="560557"/>
    <lineage>
        <taxon>Bacteria</taxon>
        <taxon>Bacillati</taxon>
        <taxon>Actinomycetota</taxon>
        <taxon>Actinomycetes</taxon>
        <taxon>Propionibacteriales</taxon>
        <taxon>Nocardioidaceae</taxon>
        <taxon>Aeromicrobium</taxon>
    </lineage>
</organism>
<sequence>MSGRSQERLARLELSLVAEPGDGRLAALLQELAPSDVLDAVRRGTASVPAVWRERVAGSDERARSVLELGRERGLRWVVPGEREWPAPVDDLAHLTGRGIGASHDGGGAPVGLWVRGRGRLDEVVEQAVAVVGARDCTAYGSEIASELAADLADADVGVVSGAAFGIDASAHRGALALGGPTAAVLACGADLDYPRANAALLSRIASDGVVVSEQPPGQVPTKSRFLSRNRIIAALATATVVVEAAVRSGSLNTLRWAEALGRPAMAVPGPVSSQQSAGCHRAIRDGRAVLVTEGRDVLAEVRGPGVVAEPPPGGSGTEFDRLPAPVRSVLDALNWERALAVAEVSAAATVATGDTRRALELLRRRGLAETSDAGWLLARRADLA</sequence>
<dbReference type="InterPro" id="IPR003488">
    <property type="entry name" value="DprA"/>
</dbReference>